<dbReference type="InterPro" id="IPR037066">
    <property type="entry name" value="Plug_dom_sf"/>
</dbReference>
<gene>
    <name evidence="9" type="ORF">SAMN05421827_10582</name>
</gene>
<dbReference type="SUPFAM" id="SSF56935">
    <property type="entry name" value="Porins"/>
    <property type="match status" value="1"/>
</dbReference>
<proteinExistence type="inferred from homology"/>
<organism evidence="9 10">
    <name type="scientific">Pedobacter terrae</name>
    <dbReference type="NCBI Taxonomy" id="405671"/>
    <lineage>
        <taxon>Bacteria</taxon>
        <taxon>Pseudomonadati</taxon>
        <taxon>Bacteroidota</taxon>
        <taxon>Sphingobacteriia</taxon>
        <taxon>Sphingobacteriales</taxon>
        <taxon>Sphingobacteriaceae</taxon>
        <taxon>Pedobacter</taxon>
    </lineage>
</organism>
<evidence type="ECO:0000256" key="1">
    <source>
        <dbReference type="ARBA" id="ARBA00004571"/>
    </source>
</evidence>
<dbReference type="OrthoDB" id="9768177at2"/>
<dbReference type="STRING" id="405671.SAMN05421827_10582"/>
<dbReference type="NCBIfam" id="TIGR04056">
    <property type="entry name" value="OMP_RagA_SusC"/>
    <property type="match status" value="1"/>
</dbReference>
<dbReference type="EMBL" id="FNCH01000005">
    <property type="protein sequence ID" value="SDG30906.1"/>
    <property type="molecule type" value="Genomic_DNA"/>
</dbReference>
<evidence type="ECO:0000256" key="3">
    <source>
        <dbReference type="ARBA" id="ARBA00022452"/>
    </source>
</evidence>
<evidence type="ECO:0000313" key="10">
    <source>
        <dbReference type="Proteomes" id="UP000199643"/>
    </source>
</evidence>
<keyword evidence="3 7" id="KW-1134">Transmembrane beta strand</keyword>
<comment type="similarity">
    <text evidence="7">Belongs to the TonB-dependent receptor family.</text>
</comment>
<keyword evidence="5 7" id="KW-0472">Membrane</keyword>
<keyword evidence="2 7" id="KW-0813">Transport</keyword>
<dbReference type="Gene3D" id="2.170.130.10">
    <property type="entry name" value="TonB-dependent receptor, plug domain"/>
    <property type="match status" value="1"/>
</dbReference>
<feature type="domain" description="TonB-dependent receptor plug" evidence="8">
    <location>
        <begin position="226"/>
        <end position="347"/>
    </location>
</feature>
<keyword evidence="4 7" id="KW-0812">Transmembrane</keyword>
<dbReference type="InterPro" id="IPR039426">
    <property type="entry name" value="TonB-dep_rcpt-like"/>
</dbReference>
<evidence type="ECO:0000313" key="9">
    <source>
        <dbReference type="EMBL" id="SDG30906.1"/>
    </source>
</evidence>
<dbReference type="InterPro" id="IPR012910">
    <property type="entry name" value="Plug_dom"/>
</dbReference>
<dbReference type="SUPFAM" id="SSF49464">
    <property type="entry name" value="Carboxypeptidase regulatory domain-like"/>
    <property type="match status" value="1"/>
</dbReference>
<dbReference type="NCBIfam" id="TIGR04057">
    <property type="entry name" value="SusC_RagA_signa"/>
    <property type="match status" value="1"/>
</dbReference>
<keyword evidence="6 7" id="KW-0998">Cell outer membrane</keyword>
<dbReference type="Gene3D" id="2.60.40.1120">
    <property type="entry name" value="Carboxypeptidase-like, regulatory domain"/>
    <property type="match status" value="1"/>
</dbReference>
<name>A0A1G7T6I5_9SPHI</name>
<evidence type="ECO:0000256" key="7">
    <source>
        <dbReference type="PROSITE-ProRule" id="PRU01360"/>
    </source>
</evidence>
<reference evidence="10" key="1">
    <citation type="submission" date="2016-10" db="EMBL/GenBank/DDBJ databases">
        <authorList>
            <person name="Varghese N."/>
            <person name="Submissions S."/>
        </authorList>
    </citation>
    <scope>NUCLEOTIDE SEQUENCE [LARGE SCALE GENOMIC DNA]</scope>
    <source>
        <strain evidence="10">DSM 17933</strain>
    </source>
</reference>
<dbReference type="AlphaFoldDB" id="A0A1G7T6I5"/>
<evidence type="ECO:0000256" key="4">
    <source>
        <dbReference type="ARBA" id="ARBA00022692"/>
    </source>
</evidence>
<keyword evidence="10" id="KW-1185">Reference proteome</keyword>
<dbReference type="InterPro" id="IPR023996">
    <property type="entry name" value="TonB-dep_OMP_SusC/RagA"/>
</dbReference>
<evidence type="ECO:0000259" key="8">
    <source>
        <dbReference type="Pfam" id="PF07715"/>
    </source>
</evidence>
<dbReference type="Proteomes" id="UP000199643">
    <property type="component" value="Unassembled WGS sequence"/>
</dbReference>
<protein>
    <submittedName>
        <fullName evidence="9">TonB-linked outer membrane protein, SusC/RagA family</fullName>
    </submittedName>
</protein>
<dbReference type="InterPro" id="IPR008969">
    <property type="entry name" value="CarboxyPept-like_regulatory"/>
</dbReference>
<sequence length="1203" mass="132494">MYKNFTSQGLLNRQLRKLLLVMRLTAAILLLTFMQISASTRAQKVSIVEKNVPLERVLKEIRKQSGYNIIYDLSIVLDAKPVSINVNQVSVFEAVQKSLNNQALTFSLDGKTIVIKEKSVTEKLVDIIKAVDVKVSVRDSSGRPLPGANIYNKTINKMYTTDKNGDLVINDVPANGYILQISYLGFKGEEIFVDRKTVTYYITLKQSSSALEEVSVVSNGYQKISKERAAGAYAVITAKELAANPAVNIMARLEGQVAGVKFDVKNNSVQIRGVNNYSGGNGVPLIVVDGFPLMNPSDAATLTKQVAGNTFGNSIISNINIADIEQITFLKDASAASIWGSRAANGVIVIETKKGKKIAPSLNVGYTFGISKNPSIADLHWMNSAQYINLEQEMVDKGILVDPVATIAQDPSNAIYTPNNSEATEWMFRVKRGTATVAQRDAALAEIASRDGMKQIEDKLLQNAVNHQYNLSYSGGSESSTYYISGNYTKDIPVFKSNYGENAFVNANTSTDLFNKKVTLRALFNYQYSKSQYNAAATNALSISTTALRPYDLLQDANGNSIGRNVTITDALANKLVGQGYLPFTYNTLDELNLSNSIAKNNVLRMSAGLNGKIAKWLNADVSISNQRQFGSSYTLDDANSYAGRLLTNNFTPLVNGRAVPPSFAGGRYITYGNTSTETSIRGQLNSDFNIGGKHQFNVIAGAEIRETNSDNTSETRYGFNADTRTVATVNPTQQYPDIYGYGQSLGSNLSSLIAYRKRYLSYYSNASYSYHEKYFVTGSVRFDDATLLGVDRRKRAVPFWSVGLRWNANKEEFIKNTDWLNVLSVRATLGTAGVAPLTGTNVPILAITGTDPRTNQPVGNIDLPANSDLGWETTKMANLGVDFGFFKGRLNGSFDVYLKRTTRILGNFAFNPTYGWSNLNFNSGTLNGNGYEFSLNGEIIRAGKFSWKSILNFGYNNNKVTDQRYANNASSIAGTAATIEGMPLGATYVYRFAGLDNKGQSQIYDRNNKIINNTTNLTNAFTKEDLVYVGRRYAPYTAGFNHNFSYGQLELGVRFTGYFGHIFLKNAVTNYPNFAGTYSGVLGRQEELDNRWRQPGDEAKPDVIPGLTDVNFNSINRYRFSDALVRKADNIRFQQISLAYIVPQRFLPRNFVKSLSLSANVQNLGIVWRANKDGLDPEYINTGNFGSTTPTPSYVFGINATL</sequence>
<dbReference type="GO" id="GO:0009279">
    <property type="term" value="C:cell outer membrane"/>
    <property type="evidence" value="ECO:0007669"/>
    <property type="project" value="UniProtKB-SubCell"/>
</dbReference>
<dbReference type="Pfam" id="PF07715">
    <property type="entry name" value="Plug"/>
    <property type="match status" value="1"/>
</dbReference>
<evidence type="ECO:0000256" key="2">
    <source>
        <dbReference type="ARBA" id="ARBA00022448"/>
    </source>
</evidence>
<dbReference type="InterPro" id="IPR023997">
    <property type="entry name" value="TonB-dep_OMP_SusC/RagA_CS"/>
</dbReference>
<dbReference type="PROSITE" id="PS52016">
    <property type="entry name" value="TONB_DEPENDENT_REC_3"/>
    <property type="match status" value="1"/>
</dbReference>
<comment type="subcellular location">
    <subcellularLocation>
        <location evidence="1 7">Cell outer membrane</location>
        <topology evidence="1 7">Multi-pass membrane protein</topology>
    </subcellularLocation>
</comment>
<dbReference type="Pfam" id="PF13715">
    <property type="entry name" value="CarbopepD_reg_2"/>
    <property type="match status" value="1"/>
</dbReference>
<dbReference type="Gene3D" id="2.40.170.20">
    <property type="entry name" value="TonB-dependent receptor, beta-barrel domain"/>
    <property type="match status" value="1"/>
</dbReference>
<dbReference type="InterPro" id="IPR036942">
    <property type="entry name" value="Beta-barrel_TonB_sf"/>
</dbReference>
<evidence type="ECO:0000256" key="5">
    <source>
        <dbReference type="ARBA" id="ARBA00023136"/>
    </source>
</evidence>
<evidence type="ECO:0000256" key="6">
    <source>
        <dbReference type="ARBA" id="ARBA00023237"/>
    </source>
</evidence>
<accession>A0A1G7T6I5</accession>